<dbReference type="AlphaFoldDB" id="A0A2B4SCQ7"/>
<feature type="compositionally biased region" description="Polar residues" evidence="1">
    <location>
        <begin position="45"/>
        <end position="70"/>
    </location>
</feature>
<name>A0A2B4SCQ7_STYPI</name>
<keyword evidence="3" id="KW-1185">Reference proteome</keyword>
<reference evidence="3" key="1">
    <citation type="journal article" date="2017" name="bioRxiv">
        <title>Comparative analysis of the genomes of Stylophora pistillata and Acropora digitifera provides evidence for extensive differences between species of corals.</title>
        <authorList>
            <person name="Voolstra C.R."/>
            <person name="Li Y."/>
            <person name="Liew Y.J."/>
            <person name="Baumgarten S."/>
            <person name="Zoccola D."/>
            <person name="Flot J.-F."/>
            <person name="Tambutte S."/>
            <person name="Allemand D."/>
            <person name="Aranda M."/>
        </authorList>
    </citation>
    <scope>NUCLEOTIDE SEQUENCE [LARGE SCALE GENOMIC DNA]</scope>
</reference>
<sequence length="297" mass="34328">MERMENPFKNLHPKIYHRQKNAAFKRGNVNLNKIHEREYKASLSLGSSKHNNSTSLVKVNSQAVIDQQNAPKRGERKSRREENSERKPCSDDYIEQEKLNRRNMFVSRKSFEGENLVLPWLASPYTTRDNTSSMPRNSRVKPFGENSKGLFPPVEVVPSFICPTSWNDRKPWRKVRCGDTKDIMGPRLTENGESLWNTCCDPRDRLGENNGNQIPPVEGNRRDRSFPECDDRRTLCGLHNGITQASCSRDGAKYNIKRHVTSKILPSRTNGNYDPTTEEMRMNYMVLKAKIHRSTFL</sequence>
<organism evidence="2 3">
    <name type="scientific">Stylophora pistillata</name>
    <name type="common">Smooth cauliflower coral</name>
    <dbReference type="NCBI Taxonomy" id="50429"/>
    <lineage>
        <taxon>Eukaryota</taxon>
        <taxon>Metazoa</taxon>
        <taxon>Cnidaria</taxon>
        <taxon>Anthozoa</taxon>
        <taxon>Hexacorallia</taxon>
        <taxon>Scleractinia</taxon>
        <taxon>Astrocoeniina</taxon>
        <taxon>Pocilloporidae</taxon>
        <taxon>Stylophora</taxon>
    </lineage>
</organism>
<comment type="caution">
    <text evidence="2">The sequence shown here is derived from an EMBL/GenBank/DDBJ whole genome shotgun (WGS) entry which is preliminary data.</text>
</comment>
<proteinExistence type="predicted"/>
<dbReference type="Proteomes" id="UP000225706">
    <property type="component" value="Unassembled WGS sequence"/>
</dbReference>
<accession>A0A2B4SCQ7</accession>
<evidence type="ECO:0000313" key="3">
    <source>
        <dbReference type="Proteomes" id="UP000225706"/>
    </source>
</evidence>
<feature type="compositionally biased region" description="Basic and acidic residues" evidence="1">
    <location>
        <begin position="78"/>
        <end position="94"/>
    </location>
</feature>
<gene>
    <name evidence="2" type="ORF">AWC38_SpisGene7622</name>
</gene>
<feature type="region of interest" description="Disordered" evidence="1">
    <location>
        <begin position="45"/>
        <end position="94"/>
    </location>
</feature>
<evidence type="ECO:0000256" key="1">
    <source>
        <dbReference type="SAM" id="MobiDB-lite"/>
    </source>
</evidence>
<evidence type="ECO:0000313" key="2">
    <source>
        <dbReference type="EMBL" id="PFX27661.1"/>
    </source>
</evidence>
<protein>
    <submittedName>
        <fullName evidence="2">Uncharacterized protein</fullName>
    </submittedName>
</protein>
<dbReference type="EMBL" id="LSMT01000098">
    <property type="protein sequence ID" value="PFX27661.1"/>
    <property type="molecule type" value="Genomic_DNA"/>
</dbReference>